<evidence type="ECO:0000313" key="2">
    <source>
        <dbReference type="Proteomes" id="UP000053766"/>
    </source>
</evidence>
<dbReference type="EMBL" id="KN716784">
    <property type="protein sequence ID" value="KJH41648.1"/>
    <property type="molecule type" value="Genomic_DNA"/>
</dbReference>
<protein>
    <submittedName>
        <fullName evidence="1">Uncharacterized protein</fullName>
    </submittedName>
</protein>
<dbReference type="OrthoDB" id="5806724at2759"/>
<dbReference type="AlphaFoldDB" id="A0A0D8XAN7"/>
<name>A0A0D8XAN7_DICVI</name>
<evidence type="ECO:0000313" key="1">
    <source>
        <dbReference type="EMBL" id="KJH41648.1"/>
    </source>
</evidence>
<organism evidence="1 2">
    <name type="scientific">Dictyocaulus viviparus</name>
    <name type="common">Bovine lungworm</name>
    <dbReference type="NCBI Taxonomy" id="29172"/>
    <lineage>
        <taxon>Eukaryota</taxon>
        <taxon>Metazoa</taxon>
        <taxon>Ecdysozoa</taxon>
        <taxon>Nematoda</taxon>
        <taxon>Chromadorea</taxon>
        <taxon>Rhabditida</taxon>
        <taxon>Rhabditina</taxon>
        <taxon>Rhabditomorpha</taxon>
        <taxon>Strongyloidea</taxon>
        <taxon>Metastrongylidae</taxon>
        <taxon>Dictyocaulus</taxon>
    </lineage>
</organism>
<reference evidence="1 2" key="1">
    <citation type="submission" date="2013-11" db="EMBL/GenBank/DDBJ databases">
        <title>Draft genome of the bovine lungworm Dictyocaulus viviparus.</title>
        <authorList>
            <person name="Mitreva M."/>
        </authorList>
    </citation>
    <scope>NUCLEOTIDE SEQUENCE [LARGE SCALE GENOMIC DNA]</scope>
    <source>
        <strain evidence="1 2">HannoverDv2000</strain>
    </source>
</reference>
<keyword evidence="2" id="KW-1185">Reference proteome</keyword>
<gene>
    <name evidence="1" type="ORF">DICVIV_12379</name>
</gene>
<sequence>MQHLAAYSTFGVYSWSPPRYDDGHTSGECSCMKRITAVKYHFGSQAAIFPTVANLRFFDARNLFKVSTFTKNFPVSRGVWKDRAACIRQNTGTVLNPRRSKLNVRDVSYYKDALRKLKGKGPI</sequence>
<dbReference type="Proteomes" id="UP000053766">
    <property type="component" value="Unassembled WGS sequence"/>
</dbReference>
<reference evidence="2" key="2">
    <citation type="journal article" date="2016" name="Sci. Rep.">
        <title>Dictyocaulus viviparus genome, variome and transcriptome elucidate lungworm biology and support future intervention.</title>
        <authorList>
            <person name="McNulty S.N."/>
            <person name="Strube C."/>
            <person name="Rosa B.A."/>
            <person name="Martin J.C."/>
            <person name="Tyagi R."/>
            <person name="Choi Y.J."/>
            <person name="Wang Q."/>
            <person name="Hallsworth Pepin K."/>
            <person name="Zhang X."/>
            <person name="Ozersky P."/>
            <person name="Wilson R.K."/>
            <person name="Sternberg P.W."/>
            <person name="Gasser R.B."/>
            <person name="Mitreva M."/>
        </authorList>
    </citation>
    <scope>NUCLEOTIDE SEQUENCE [LARGE SCALE GENOMIC DNA]</scope>
    <source>
        <strain evidence="2">HannoverDv2000</strain>
    </source>
</reference>
<accession>A0A0D8XAN7</accession>
<proteinExistence type="predicted"/>